<dbReference type="Proteomes" id="UP001280581">
    <property type="component" value="Unassembled WGS sequence"/>
</dbReference>
<evidence type="ECO:0000256" key="1">
    <source>
        <dbReference type="ARBA" id="ARBA00035112"/>
    </source>
</evidence>
<evidence type="ECO:0000256" key="2">
    <source>
        <dbReference type="SAM" id="Phobius"/>
    </source>
</evidence>
<name>A0AAN6LR08_9PLEO</name>
<keyword evidence="2" id="KW-0472">Membrane</keyword>
<dbReference type="PANTHER" id="PTHR33365:SF6">
    <property type="entry name" value="OXIDASE USTYA"/>
    <property type="match status" value="1"/>
</dbReference>
<dbReference type="EMBL" id="WVTA01000016">
    <property type="protein sequence ID" value="KAK3201508.1"/>
    <property type="molecule type" value="Genomic_DNA"/>
</dbReference>
<dbReference type="GO" id="GO:0043386">
    <property type="term" value="P:mycotoxin biosynthetic process"/>
    <property type="evidence" value="ECO:0007669"/>
    <property type="project" value="InterPro"/>
</dbReference>
<evidence type="ECO:0000313" key="3">
    <source>
        <dbReference type="EMBL" id="KAK3201508.1"/>
    </source>
</evidence>
<organism evidence="3 4">
    <name type="scientific">Pseudopithomyces chartarum</name>
    <dbReference type="NCBI Taxonomy" id="1892770"/>
    <lineage>
        <taxon>Eukaryota</taxon>
        <taxon>Fungi</taxon>
        <taxon>Dikarya</taxon>
        <taxon>Ascomycota</taxon>
        <taxon>Pezizomycotina</taxon>
        <taxon>Dothideomycetes</taxon>
        <taxon>Pleosporomycetidae</taxon>
        <taxon>Pleosporales</taxon>
        <taxon>Massarineae</taxon>
        <taxon>Didymosphaeriaceae</taxon>
        <taxon>Pseudopithomyces</taxon>
    </lineage>
</organism>
<dbReference type="AlphaFoldDB" id="A0AAN6LR08"/>
<sequence length="280" mass="32028">MLSKKENYDYALVASEEGSERDQSPDVKHHRHPRWNSRALQGAFCLAVGGSLLLNVFQLFIWLYKNDLHGLGDKSTTAYAQLSWNTPGEFEHNGIYDSKDPKVTEDSWAKLNYDLGSIALSDEYADSVGLPRAQRFPWDQSKGLYFLNGYHGIHCLKILRLTLKELFEGKNTTTFHEGHSDHCLEALLQDVLCFADDTPRYTAEDHPGRPGDGQQRVCRDWKKLEAFAQEHTSCWRDINPTENIDTLLRYRYCPPGSPYAERIHKIFGDFETGPNANKDN</sequence>
<dbReference type="Pfam" id="PF11807">
    <property type="entry name" value="UstYa"/>
    <property type="match status" value="1"/>
</dbReference>
<accession>A0AAN6LR08</accession>
<proteinExistence type="inferred from homology"/>
<reference evidence="3 4" key="1">
    <citation type="submission" date="2021-02" db="EMBL/GenBank/DDBJ databases">
        <title>Genome assembly of Pseudopithomyces chartarum.</title>
        <authorList>
            <person name="Jauregui R."/>
            <person name="Singh J."/>
            <person name="Voisey C."/>
        </authorList>
    </citation>
    <scope>NUCLEOTIDE SEQUENCE [LARGE SCALE GENOMIC DNA]</scope>
    <source>
        <strain evidence="3 4">AGR01</strain>
    </source>
</reference>
<protein>
    <submittedName>
        <fullName evidence="3">Uncharacterized protein</fullName>
    </submittedName>
</protein>
<comment type="caution">
    <text evidence="3">The sequence shown here is derived from an EMBL/GenBank/DDBJ whole genome shotgun (WGS) entry which is preliminary data.</text>
</comment>
<keyword evidence="2" id="KW-0812">Transmembrane</keyword>
<gene>
    <name evidence="3" type="ORF">GRF29_185g1174895</name>
</gene>
<comment type="similarity">
    <text evidence="1">Belongs to the ustYa family.</text>
</comment>
<keyword evidence="4" id="KW-1185">Reference proteome</keyword>
<keyword evidence="2" id="KW-1133">Transmembrane helix</keyword>
<dbReference type="PANTHER" id="PTHR33365">
    <property type="entry name" value="YALI0B05434P"/>
    <property type="match status" value="1"/>
</dbReference>
<dbReference type="InterPro" id="IPR021765">
    <property type="entry name" value="UstYa-like"/>
</dbReference>
<feature type="transmembrane region" description="Helical" evidence="2">
    <location>
        <begin position="39"/>
        <end position="64"/>
    </location>
</feature>
<evidence type="ECO:0000313" key="4">
    <source>
        <dbReference type="Proteomes" id="UP001280581"/>
    </source>
</evidence>